<protein>
    <recommendedName>
        <fullName evidence="4">Outer membrane protein beta-barrel domain-containing protein</fullName>
    </recommendedName>
</protein>
<sequence>MLRKITLMVASAVAAFAMNSAGININNEDLELNANLDIGQFNENVEPETMYVGIKFLDADNSNRVNDDALYEVGFLMKKAMGESGLKIGLGVKANYTKDYTTLPLGIVFDYALPMKTIVPMSLGADIYYAPKVLSFSDANKYFEYRLEYDAEVIDHGHVVLGYRHIKTDYDDARGDFTYNASAYVGFNFEF</sequence>
<keyword evidence="1" id="KW-0732">Signal</keyword>
<evidence type="ECO:0000313" key="3">
    <source>
        <dbReference type="Proteomes" id="UP000007803"/>
    </source>
</evidence>
<proteinExistence type="predicted"/>
<accession>E0UV32</accession>
<organism evidence="2 3">
    <name type="scientific">Sulfurimonas autotrophica (strain ATCC BAA-671 / DSM 16294 / JCM 11897 / OK10)</name>
    <dbReference type="NCBI Taxonomy" id="563040"/>
    <lineage>
        <taxon>Bacteria</taxon>
        <taxon>Pseudomonadati</taxon>
        <taxon>Campylobacterota</taxon>
        <taxon>Epsilonproteobacteria</taxon>
        <taxon>Campylobacterales</taxon>
        <taxon>Sulfurimonadaceae</taxon>
        <taxon>Sulfurimonas</taxon>
    </lineage>
</organism>
<dbReference type="EMBL" id="CP002205">
    <property type="protein sequence ID" value="ADN09614.1"/>
    <property type="molecule type" value="Genomic_DNA"/>
</dbReference>
<evidence type="ECO:0008006" key="4">
    <source>
        <dbReference type="Google" id="ProtNLM"/>
    </source>
</evidence>
<evidence type="ECO:0000256" key="1">
    <source>
        <dbReference type="SAM" id="SignalP"/>
    </source>
</evidence>
<dbReference type="RefSeq" id="WP_013327367.1">
    <property type="nucleotide sequence ID" value="NC_014506.1"/>
</dbReference>
<feature type="chain" id="PRO_5003141532" description="Outer membrane protein beta-barrel domain-containing protein" evidence="1">
    <location>
        <begin position="18"/>
        <end position="191"/>
    </location>
</feature>
<dbReference type="STRING" id="563040.Saut_1567"/>
<keyword evidence="3" id="KW-1185">Reference proteome</keyword>
<dbReference type="Proteomes" id="UP000007803">
    <property type="component" value="Chromosome"/>
</dbReference>
<dbReference type="KEGG" id="sua:Saut_1567"/>
<dbReference type="InterPro" id="IPR009998">
    <property type="entry name" value="YfaZ"/>
</dbReference>
<dbReference type="OrthoDB" id="5333972at2"/>
<reference evidence="3" key="1">
    <citation type="journal article" date="2010" name="Stand. Genomic Sci.">
        <title>Complete genome sequence of Sulfurimonas autotrophica type strain (OK10).</title>
        <authorList>
            <person name="Sikorski J."/>
            <person name="Munk C."/>
            <person name="Lapidus A."/>
            <person name="Djao O."/>
            <person name="Lucas S."/>
            <person name="Glavina Del Rio T."/>
            <person name="Nolan M."/>
            <person name="Tice H."/>
            <person name="Han C."/>
            <person name="Cheng J."/>
            <person name="Tapia R."/>
            <person name="Goodwin L."/>
            <person name="Pitluck S."/>
            <person name="Liolios K."/>
            <person name="Ivanova N."/>
            <person name="Mavromatis K."/>
            <person name="Mikhailova N."/>
            <person name="Pati A."/>
            <person name="Sims D."/>
            <person name="Meincke L."/>
            <person name="Brettin T."/>
            <person name="Detter J."/>
            <person name="Chen A."/>
            <person name="Palaniappan K."/>
            <person name="Land M."/>
            <person name="Hauser L."/>
            <person name="Chang Y."/>
            <person name="Jeffries C."/>
            <person name="Rohde M."/>
            <person name="Lang E."/>
            <person name="Spring S."/>
            <person name="Goker M."/>
            <person name="Woyke T."/>
            <person name="Bristow J."/>
            <person name="Eisen J."/>
            <person name="Markowitz V."/>
            <person name="Hugenholtz P."/>
            <person name="Kyrpides N."/>
            <person name="Klenk H."/>
        </authorList>
    </citation>
    <scope>NUCLEOTIDE SEQUENCE [LARGE SCALE GENOMIC DNA]</scope>
    <source>
        <strain evidence="3">ATCC BAA-671 / DSM 16294 / JCM 11897 / OK10</strain>
    </source>
</reference>
<name>E0UV32_SULAO</name>
<dbReference type="Pfam" id="PF07437">
    <property type="entry name" value="YfaZ"/>
    <property type="match status" value="1"/>
</dbReference>
<dbReference type="eggNOG" id="ENOG5031DXW">
    <property type="taxonomic scope" value="Bacteria"/>
</dbReference>
<evidence type="ECO:0000313" key="2">
    <source>
        <dbReference type="EMBL" id="ADN09614.1"/>
    </source>
</evidence>
<dbReference type="HOGENOM" id="CLU_1383551_0_0_7"/>
<feature type="signal peptide" evidence="1">
    <location>
        <begin position="1"/>
        <end position="17"/>
    </location>
</feature>
<gene>
    <name evidence="2" type="ordered locus">Saut_1567</name>
</gene>
<dbReference type="AlphaFoldDB" id="E0UV32"/>